<evidence type="ECO:0000313" key="5">
    <source>
        <dbReference type="Proteomes" id="UP000265520"/>
    </source>
</evidence>
<dbReference type="PANTHER" id="PTHR33223">
    <property type="entry name" value="CCHC-TYPE DOMAIN-CONTAINING PROTEIN"/>
    <property type="match status" value="1"/>
</dbReference>
<feature type="domain" description="Retrotransposon gag" evidence="3">
    <location>
        <begin position="225"/>
        <end position="319"/>
    </location>
</feature>
<dbReference type="PANTHER" id="PTHR33223:SF11">
    <property type="entry name" value="ELEMENT PROTEIN, PUTATIVE-RELATED"/>
    <property type="match status" value="1"/>
</dbReference>
<feature type="non-terminal residue" evidence="4">
    <location>
        <position position="737"/>
    </location>
</feature>
<feature type="region of interest" description="Disordered" evidence="2">
    <location>
        <begin position="445"/>
        <end position="468"/>
    </location>
</feature>
<comment type="caution">
    <text evidence="4">The sequence shown here is derived from an EMBL/GenBank/DDBJ whole genome shotgun (WGS) entry which is preliminary data.</text>
</comment>
<feature type="compositionally biased region" description="Basic and acidic residues" evidence="2">
    <location>
        <begin position="582"/>
        <end position="621"/>
    </location>
</feature>
<dbReference type="Pfam" id="PF03732">
    <property type="entry name" value="Retrotrans_gag"/>
    <property type="match status" value="1"/>
</dbReference>
<evidence type="ECO:0000256" key="1">
    <source>
        <dbReference type="SAM" id="Coils"/>
    </source>
</evidence>
<keyword evidence="1" id="KW-0175">Coiled coil</keyword>
<dbReference type="InterPro" id="IPR005162">
    <property type="entry name" value="Retrotrans_gag_dom"/>
</dbReference>
<evidence type="ECO:0000313" key="4">
    <source>
        <dbReference type="EMBL" id="MCH80484.1"/>
    </source>
</evidence>
<name>A0A392M1J9_9FABA</name>
<gene>
    <name evidence="4" type="ORF">A2U01_0001253</name>
</gene>
<evidence type="ECO:0000256" key="2">
    <source>
        <dbReference type="SAM" id="MobiDB-lite"/>
    </source>
</evidence>
<feature type="coiled-coil region" evidence="1">
    <location>
        <begin position="493"/>
        <end position="520"/>
    </location>
</feature>
<feature type="compositionally biased region" description="Low complexity" evidence="2">
    <location>
        <begin position="445"/>
        <end position="461"/>
    </location>
</feature>
<feature type="region of interest" description="Disordered" evidence="2">
    <location>
        <begin position="581"/>
        <end position="626"/>
    </location>
</feature>
<organism evidence="4 5">
    <name type="scientific">Trifolium medium</name>
    <dbReference type="NCBI Taxonomy" id="97028"/>
    <lineage>
        <taxon>Eukaryota</taxon>
        <taxon>Viridiplantae</taxon>
        <taxon>Streptophyta</taxon>
        <taxon>Embryophyta</taxon>
        <taxon>Tracheophyta</taxon>
        <taxon>Spermatophyta</taxon>
        <taxon>Magnoliopsida</taxon>
        <taxon>eudicotyledons</taxon>
        <taxon>Gunneridae</taxon>
        <taxon>Pentapetalae</taxon>
        <taxon>rosids</taxon>
        <taxon>fabids</taxon>
        <taxon>Fabales</taxon>
        <taxon>Fabaceae</taxon>
        <taxon>Papilionoideae</taxon>
        <taxon>50 kb inversion clade</taxon>
        <taxon>NPAAA clade</taxon>
        <taxon>Hologalegina</taxon>
        <taxon>IRL clade</taxon>
        <taxon>Trifolieae</taxon>
        <taxon>Trifolium</taxon>
    </lineage>
</organism>
<keyword evidence="5" id="KW-1185">Reference proteome</keyword>
<proteinExistence type="predicted"/>
<dbReference type="Proteomes" id="UP000265520">
    <property type="component" value="Unassembled WGS sequence"/>
</dbReference>
<accession>A0A392M1J9</accession>
<sequence length="737" mass="84101">MQEAEKLHYAGGVDLITRRVVYLYEKGSLASLNYVWRVRCHAARNTWPKEVFLSDLVTRGVKRVTRGVTTKKLNYAGCVVGTSELRFDPEIEKTLRALRKATREARLASRGEASSSSALVGEEQNFSVMDEDHEIPVEVPLPPPPPLRRTLGDYGRRDDDELANQGFQPVNPVSFDIKNTVLSALKENPYSGSESQCPNLHLSHFYEACDYTDPPGVSESDKRLRLFKHSLTGRAKDWLDTIPSGTIATWRQLERKFLDRYFPIHKFLERRAEISNFEQSDNETLYDAWERFKVCLKRCPNHGFDGHSQMQMFTQGLRPQTRMILDASAGGSLKNHDEGEVRELVESMAQNEYRAQNDRGAKKKGGLLELDTQAALLAQQKLMTSQMEAMMKLISNSQSQTSLVGKIENDRCDFCLQDHPNGGCFPEGSEEARYLANFRKGYSNSNSGWGNQGQGSNQTQQRPPSRMEESLANFAQMTQKNFEAMKTSQEVSNKNHEASIKNLKMQMGQLSRQFSNLQNKGGFGGNTRENPKNESCNGITLRSRVIPEVEKVVKKRVHEGEVEKNKEKEVLVENECDEEELVEKKGDELEKLSDDEGDVVEKERESKESEKKKSEKGKGVDDSPYARVPYPRKIRVKNLDREKDFKKFMKVLNKLEMAIPLVEALEQMPLYAKFLKELLTKKRKPLDDEMVSMTEECSALIQRKLPQKRKDPGSFTIPCCWIFVCWPHFAKTNIQAR</sequence>
<dbReference type="AlphaFoldDB" id="A0A392M1J9"/>
<protein>
    <recommendedName>
        <fullName evidence="3">Retrotransposon gag domain-containing protein</fullName>
    </recommendedName>
</protein>
<dbReference type="EMBL" id="LXQA010001106">
    <property type="protein sequence ID" value="MCH80484.1"/>
    <property type="molecule type" value="Genomic_DNA"/>
</dbReference>
<reference evidence="4 5" key="1">
    <citation type="journal article" date="2018" name="Front. Plant Sci.">
        <title>Red Clover (Trifolium pratense) and Zigzag Clover (T. medium) - A Picture of Genomic Similarities and Differences.</title>
        <authorList>
            <person name="Dluhosova J."/>
            <person name="Istvanek J."/>
            <person name="Nedelnik J."/>
            <person name="Repkova J."/>
        </authorList>
    </citation>
    <scope>NUCLEOTIDE SEQUENCE [LARGE SCALE GENOMIC DNA]</scope>
    <source>
        <strain evidence="5">cv. 10/8</strain>
        <tissue evidence="4">Leaf</tissue>
    </source>
</reference>
<evidence type="ECO:0000259" key="3">
    <source>
        <dbReference type="Pfam" id="PF03732"/>
    </source>
</evidence>